<dbReference type="WBParaSite" id="ASIM_0001261701-mRNA-1">
    <property type="protein sequence ID" value="ASIM_0001261701-mRNA-1"/>
    <property type="gene ID" value="ASIM_0001261701"/>
</dbReference>
<organism evidence="3">
    <name type="scientific">Anisakis simplex</name>
    <name type="common">Herring worm</name>
    <dbReference type="NCBI Taxonomy" id="6269"/>
    <lineage>
        <taxon>Eukaryota</taxon>
        <taxon>Metazoa</taxon>
        <taxon>Ecdysozoa</taxon>
        <taxon>Nematoda</taxon>
        <taxon>Chromadorea</taxon>
        <taxon>Rhabditida</taxon>
        <taxon>Spirurina</taxon>
        <taxon>Ascaridomorpha</taxon>
        <taxon>Ascaridoidea</taxon>
        <taxon>Anisakidae</taxon>
        <taxon>Anisakis</taxon>
        <taxon>Anisakis simplex complex</taxon>
    </lineage>
</organism>
<evidence type="ECO:0000313" key="3">
    <source>
        <dbReference type="WBParaSite" id="ASIM_0001261701-mRNA-1"/>
    </source>
</evidence>
<evidence type="ECO:0000313" key="2">
    <source>
        <dbReference type="Proteomes" id="UP000267096"/>
    </source>
</evidence>
<evidence type="ECO:0000313" key="1">
    <source>
        <dbReference type="EMBL" id="VDK46509.1"/>
    </source>
</evidence>
<reference evidence="3" key="1">
    <citation type="submission" date="2017-02" db="UniProtKB">
        <authorList>
            <consortium name="WormBaseParasite"/>
        </authorList>
    </citation>
    <scope>IDENTIFICATION</scope>
</reference>
<proteinExistence type="predicted"/>
<reference evidence="1 2" key="2">
    <citation type="submission" date="2018-11" db="EMBL/GenBank/DDBJ databases">
        <authorList>
            <consortium name="Pathogen Informatics"/>
        </authorList>
    </citation>
    <scope>NUCLEOTIDE SEQUENCE [LARGE SCALE GENOMIC DNA]</scope>
</reference>
<protein>
    <submittedName>
        <fullName evidence="1 3">Uncharacterized protein</fullName>
    </submittedName>
</protein>
<name>A0A0M3JWG3_ANISI</name>
<sequence length="69" mass="7751">MGGGVSPSKNATMMMMGVDREQIGSNRVAVQNRSDNHEDEDEEVHERLYNPFHSFDLTTTAHQFSALNL</sequence>
<dbReference type="Proteomes" id="UP000267096">
    <property type="component" value="Unassembled WGS sequence"/>
</dbReference>
<accession>A0A0M3JWG3</accession>
<keyword evidence="2" id="KW-1185">Reference proteome</keyword>
<gene>
    <name evidence="1" type="ORF">ASIM_LOCUS12083</name>
</gene>
<dbReference type="EMBL" id="UYRR01031136">
    <property type="protein sequence ID" value="VDK46509.1"/>
    <property type="molecule type" value="Genomic_DNA"/>
</dbReference>
<dbReference type="AlphaFoldDB" id="A0A0M3JWG3"/>